<organism evidence="3">
    <name type="scientific">Photinus pyralis</name>
    <name type="common">Common eastern firefly</name>
    <name type="synonym">Lampyris pyralis</name>
    <dbReference type="NCBI Taxonomy" id="7054"/>
    <lineage>
        <taxon>Eukaryota</taxon>
        <taxon>Metazoa</taxon>
        <taxon>Ecdysozoa</taxon>
        <taxon>Arthropoda</taxon>
        <taxon>Hexapoda</taxon>
        <taxon>Insecta</taxon>
        <taxon>Pterygota</taxon>
        <taxon>Neoptera</taxon>
        <taxon>Endopterygota</taxon>
        <taxon>Coleoptera</taxon>
        <taxon>Polyphaga</taxon>
        <taxon>Elateriformia</taxon>
        <taxon>Elateroidea</taxon>
        <taxon>Lampyridae</taxon>
        <taxon>Lampyrinae</taxon>
        <taxon>Photinus</taxon>
    </lineage>
</organism>
<dbReference type="Pfam" id="PF03732">
    <property type="entry name" value="Retrotrans_gag"/>
    <property type="match status" value="1"/>
</dbReference>
<feature type="compositionally biased region" description="Basic and acidic residues" evidence="1">
    <location>
        <begin position="17"/>
        <end position="26"/>
    </location>
</feature>
<feature type="domain" description="Retrotransposon gag" evidence="2">
    <location>
        <begin position="79"/>
        <end position="163"/>
    </location>
</feature>
<feature type="region of interest" description="Disordered" evidence="1">
    <location>
        <begin position="198"/>
        <end position="251"/>
    </location>
</feature>
<dbReference type="PANTHER" id="PTHR33194">
    <property type="entry name" value="ZINC KNUCKLE DOMAINCONTAINING PROTEIN"/>
    <property type="match status" value="1"/>
</dbReference>
<dbReference type="InterPro" id="IPR005162">
    <property type="entry name" value="Retrotrans_gag_dom"/>
</dbReference>
<name>A0A1Y1MBS4_PHOPY</name>
<evidence type="ECO:0000256" key="1">
    <source>
        <dbReference type="SAM" id="MobiDB-lite"/>
    </source>
</evidence>
<protein>
    <recommendedName>
        <fullName evidence="2">Retrotransposon gag domain-containing protein</fullName>
    </recommendedName>
</protein>
<dbReference type="AlphaFoldDB" id="A0A1Y1MBS4"/>
<reference evidence="3" key="1">
    <citation type="journal article" date="2016" name="Sci. Rep.">
        <title>Molecular characterization of firefly nuptial gifts: a multi-omics approach sheds light on postcopulatory sexual selection.</title>
        <authorList>
            <person name="Al-Wathiqui N."/>
            <person name="Fallon T.R."/>
            <person name="South A."/>
            <person name="Weng J.K."/>
            <person name="Lewis S.M."/>
        </authorList>
    </citation>
    <scope>NUCLEOTIDE SEQUENCE</scope>
</reference>
<proteinExistence type="predicted"/>
<feature type="region of interest" description="Disordered" evidence="1">
    <location>
        <begin position="1"/>
        <end position="26"/>
    </location>
</feature>
<dbReference type="PANTHER" id="PTHR33194:SF4">
    <property type="entry name" value="CCHC-TYPE DOMAIN-CONTAINING PROTEIN"/>
    <property type="match status" value="1"/>
</dbReference>
<evidence type="ECO:0000313" key="3">
    <source>
        <dbReference type="EMBL" id="JAV83279.1"/>
    </source>
</evidence>
<feature type="compositionally biased region" description="Polar residues" evidence="1">
    <location>
        <begin position="199"/>
        <end position="209"/>
    </location>
</feature>
<dbReference type="EMBL" id="GEZM01035386">
    <property type="protein sequence ID" value="JAV83279.1"/>
    <property type="molecule type" value="Transcribed_RNA"/>
</dbReference>
<evidence type="ECO:0000259" key="2">
    <source>
        <dbReference type="Pfam" id="PF03732"/>
    </source>
</evidence>
<accession>A0A1Y1MBS4</accession>
<sequence length="251" mass="29544">MEVSEKKIPRGPPPPESSRENRATHPEVETLTAAQICDKVRKWGVKFDGTQDSMAFLERIDELRECYGFTEADLLLALPELLKGKALLWYRNHKQTWRNWTDVIESFKVYFLPQRYQYTLEEEIRNRIQRSREPATEYVTDILTLMRRHGNMSNRSQLERIHENLQPEYKHYVRLRDFNTLTELLELAGQFEKLPRLTVQESRPTSSQRVRFDARPSSPGRTWHPSPGNSRPGSPDRSGMLSMRRKGPYEV</sequence>